<sequence>MELTDSVAALRAQKQREERGLALMLTEEQSICCTGDQGPARRRTHWARICTLWIIDQFTQHQATLSPGLELLMEGDSSCSPAWCRLWVTDRGGLRLAFTC</sequence>
<evidence type="ECO:0000313" key="1">
    <source>
        <dbReference type="EMBL" id="CAL1584200.1"/>
    </source>
</evidence>
<name>A0AAV2K5D5_KNICA</name>
<dbReference type="Proteomes" id="UP001497482">
    <property type="component" value="Chromosome 16"/>
</dbReference>
<accession>A0AAV2K5D5</accession>
<gene>
    <name evidence="1" type="ORF">KC01_LOCUS14571</name>
</gene>
<organism evidence="1 2">
    <name type="scientific">Knipowitschia caucasica</name>
    <name type="common">Caucasian dwarf goby</name>
    <name type="synonym">Pomatoschistus caucasicus</name>
    <dbReference type="NCBI Taxonomy" id="637954"/>
    <lineage>
        <taxon>Eukaryota</taxon>
        <taxon>Metazoa</taxon>
        <taxon>Chordata</taxon>
        <taxon>Craniata</taxon>
        <taxon>Vertebrata</taxon>
        <taxon>Euteleostomi</taxon>
        <taxon>Actinopterygii</taxon>
        <taxon>Neopterygii</taxon>
        <taxon>Teleostei</taxon>
        <taxon>Neoteleostei</taxon>
        <taxon>Acanthomorphata</taxon>
        <taxon>Gobiaria</taxon>
        <taxon>Gobiiformes</taxon>
        <taxon>Gobioidei</taxon>
        <taxon>Gobiidae</taxon>
        <taxon>Gobiinae</taxon>
        <taxon>Knipowitschia</taxon>
    </lineage>
</organism>
<proteinExistence type="predicted"/>
<keyword evidence="2" id="KW-1185">Reference proteome</keyword>
<dbReference type="EMBL" id="OZ035838">
    <property type="protein sequence ID" value="CAL1584200.1"/>
    <property type="molecule type" value="Genomic_DNA"/>
</dbReference>
<evidence type="ECO:0000313" key="2">
    <source>
        <dbReference type="Proteomes" id="UP001497482"/>
    </source>
</evidence>
<reference evidence="1 2" key="1">
    <citation type="submission" date="2024-04" db="EMBL/GenBank/DDBJ databases">
        <authorList>
            <person name="Waldvogel A.-M."/>
            <person name="Schoenle A."/>
        </authorList>
    </citation>
    <scope>NUCLEOTIDE SEQUENCE [LARGE SCALE GENOMIC DNA]</scope>
</reference>
<dbReference type="AlphaFoldDB" id="A0AAV2K5D5"/>
<protein>
    <submittedName>
        <fullName evidence="1">Uncharacterized protein</fullName>
    </submittedName>
</protein>